<evidence type="ECO:0000313" key="1">
    <source>
        <dbReference type="EMBL" id="MDA7028449.1"/>
    </source>
</evidence>
<organism evidence="1 2">
    <name type="scientific">Bacillus changyiensis</name>
    <dbReference type="NCBI Taxonomy" id="3004103"/>
    <lineage>
        <taxon>Bacteria</taxon>
        <taxon>Bacillati</taxon>
        <taxon>Bacillota</taxon>
        <taxon>Bacilli</taxon>
        <taxon>Bacillales</taxon>
        <taxon>Bacillaceae</taxon>
        <taxon>Bacillus</taxon>
    </lineage>
</organism>
<keyword evidence="2" id="KW-1185">Reference proteome</keyword>
<gene>
    <name evidence="1" type="ORF">PJ311_18080</name>
</gene>
<reference evidence="1 2" key="1">
    <citation type="submission" date="2023-01" db="EMBL/GenBank/DDBJ databases">
        <title>Bacillus changyiensis sp. nov., isolated from a coastal deposit.</title>
        <authorList>
            <person name="Xiao G."/>
            <person name="Lai Q."/>
            <person name="Hu Z."/>
            <person name="Shao Z."/>
        </authorList>
    </citation>
    <scope>NUCLEOTIDE SEQUENCE [LARGE SCALE GENOMIC DNA]</scope>
    <source>
        <strain evidence="1 2">CLL-7-23</strain>
    </source>
</reference>
<evidence type="ECO:0000313" key="2">
    <source>
        <dbReference type="Proteomes" id="UP001211894"/>
    </source>
</evidence>
<dbReference type="Proteomes" id="UP001211894">
    <property type="component" value="Unassembled WGS sequence"/>
</dbReference>
<proteinExistence type="predicted"/>
<dbReference type="RefSeq" id="WP_271342267.1">
    <property type="nucleotide sequence ID" value="NZ_JAQKAB010000018.1"/>
</dbReference>
<accession>A0ABT4X848</accession>
<name>A0ABT4X848_9BACI</name>
<evidence type="ECO:0008006" key="3">
    <source>
        <dbReference type="Google" id="ProtNLM"/>
    </source>
</evidence>
<sequence length="51" mass="5875">MKLEPIEQNIEAKEKLGQKTEAEMLREQLEYNQRLMNDLLMKNGVLQNGGG</sequence>
<protein>
    <recommendedName>
        <fullName evidence="3">Transposase</fullName>
    </recommendedName>
</protein>
<dbReference type="EMBL" id="JAQKAB010000018">
    <property type="protein sequence ID" value="MDA7028449.1"/>
    <property type="molecule type" value="Genomic_DNA"/>
</dbReference>
<comment type="caution">
    <text evidence="1">The sequence shown here is derived from an EMBL/GenBank/DDBJ whole genome shotgun (WGS) entry which is preliminary data.</text>
</comment>